<organism evidence="2">
    <name type="scientific">Abalone asfa-like virus</name>
    <dbReference type="NCBI Taxonomy" id="2839893"/>
    <lineage>
        <taxon>Viruses</taxon>
        <taxon>Varidnaviria</taxon>
        <taxon>Bamfordvirae</taxon>
        <taxon>Nucleocytoviricota</taxon>
        <taxon>Pokkesviricetes</taxon>
        <taxon>Asfuvirales</taxon>
        <taxon>Asfarviridae</taxon>
    </lineage>
</organism>
<keyword evidence="1" id="KW-1133">Transmembrane helix</keyword>
<feature type="transmembrane region" description="Helical" evidence="1">
    <location>
        <begin position="66"/>
        <end position="86"/>
    </location>
</feature>
<protein>
    <submittedName>
        <fullName evidence="2">Uncharacterized protein</fullName>
    </submittedName>
</protein>
<evidence type="ECO:0000256" key="1">
    <source>
        <dbReference type="SAM" id="Phobius"/>
    </source>
</evidence>
<sequence length="90" mass="9558">MDTGGNVNNQILEVLKQGGGGDTMKKALPYVAIGFIILGLIIMIAGYAISEKRISQFSDRLPPKNLYCLGGIVGAIGVCIGGYHLYQSQN</sequence>
<dbReference type="EMBL" id="LC506465">
    <property type="protein sequence ID" value="BBO53978.1"/>
    <property type="molecule type" value="Genomic_DNA"/>
</dbReference>
<keyword evidence="1" id="KW-0812">Transmembrane</keyword>
<evidence type="ECO:0000313" key="2">
    <source>
        <dbReference type="EMBL" id="BBO53978.1"/>
    </source>
</evidence>
<keyword evidence="1" id="KW-0472">Membrane</keyword>
<proteinExistence type="predicted"/>
<feature type="transmembrane region" description="Helical" evidence="1">
    <location>
        <begin position="27"/>
        <end position="45"/>
    </location>
</feature>
<accession>A0A5K7XX50</accession>
<reference evidence="2" key="1">
    <citation type="journal article" date="2020" name="Sci. Rep.">
        <title>A novel Asfarvirus-like virus identified as a potential cause of mass mortality of abalone.</title>
        <authorList>
            <person name="Matsuyama T."/>
            <person name="Takano T."/>
            <person name="Nishiki I."/>
            <person name="Fujiwara A."/>
            <person name="Kiryu I."/>
            <person name="Inada M."/>
            <person name="Sakai T."/>
            <person name="Terashima S."/>
            <person name="Matsuura Y."/>
            <person name="Isowa K."/>
            <person name="Nakayasu C."/>
        </authorList>
    </citation>
    <scope>NUCLEOTIDE SEQUENCE</scope>
</reference>
<name>A0A5K7XX50_9VIRU</name>